<feature type="non-terminal residue" evidence="1">
    <location>
        <position position="1"/>
    </location>
</feature>
<name>A0ACA9R827_9GLOM</name>
<evidence type="ECO:0000313" key="2">
    <source>
        <dbReference type="Proteomes" id="UP000789920"/>
    </source>
</evidence>
<gene>
    <name evidence="1" type="ORF">RPERSI_LOCUS17519</name>
</gene>
<evidence type="ECO:0000313" key="1">
    <source>
        <dbReference type="EMBL" id="CAG8780583.1"/>
    </source>
</evidence>
<sequence>LLQEILNIAKDTSTRATSRSNIKSLLSINTSINSDTEVIE</sequence>
<dbReference type="EMBL" id="CAJVQC010044997">
    <property type="protein sequence ID" value="CAG8780583.1"/>
    <property type="molecule type" value="Genomic_DNA"/>
</dbReference>
<dbReference type="Proteomes" id="UP000789920">
    <property type="component" value="Unassembled WGS sequence"/>
</dbReference>
<accession>A0ACA9R827</accession>
<organism evidence="1 2">
    <name type="scientific">Racocetra persica</name>
    <dbReference type="NCBI Taxonomy" id="160502"/>
    <lineage>
        <taxon>Eukaryota</taxon>
        <taxon>Fungi</taxon>
        <taxon>Fungi incertae sedis</taxon>
        <taxon>Mucoromycota</taxon>
        <taxon>Glomeromycotina</taxon>
        <taxon>Glomeromycetes</taxon>
        <taxon>Diversisporales</taxon>
        <taxon>Gigasporaceae</taxon>
        <taxon>Racocetra</taxon>
    </lineage>
</organism>
<protein>
    <submittedName>
        <fullName evidence="1">31952_t:CDS:1</fullName>
    </submittedName>
</protein>
<comment type="caution">
    <text evidence="1">The sequence shown here is derived from an EMBL/GenBank/DDBJ whole genome shotgun (WGS) entry which is preliminary data.</text>
</comment>
<proteinExistence type="predicted"/>
<keyword evidence="2" id="KW-1185">Reference proteome</keyword>
<reference evidence="1" key="1">
    <citation type="submission" date="2021-06" db="EMBL/GenBank/DDBJ databases">
        <authorList>
            <person name="Kallberg Y."/>
            <person name="Tangrot J."/>
            <person name="Rosling A."/>
        </authorList>
    </citation>
    <scope>NUCLEOTIDE SEQUENCE</scope>
    <source>
        <strain evidence="1">MA461A</strain>
    </source>
</reference>
<feature type="non-terminal residue" evidence="1">
    <location>
        <position position="40"/>
    </location>
</feature>